<feature type="chain" id="PRO_5039471231" evidence="2">
    <location>
        <begin position="22"/>
        <end position="352"/>
    </location>
</feature>
<evidence type="ECO:0000313" key="4">
    <source>
        <dbReference type="EMBL" id="SNX71490.1"/>
    </source>
</evidence>
<gene>
    <name evidence="4" type="ORF">SAMN05877753_105256</name>
</gene>
<feature type="domain" description="GerMN" evidence="3">
    <location>
        <begin position="243"/>
        <end position="332"/>
    </location>
</feature>
<feature type="signal peptide" evidence="2">
    <location>
        <begin position="1"/>
        <end position="21"/>
    </location>
</feature>
<dbReference type="SMART" id="SM00909">
    <property type="entry name" value="Germane"/>
    <property type="match status" value="2"/>
</dbReference>
<dbReference type="InterPro" id="IPR019606">
    <property type="entry name" value="GerMN"/>
</dbReference>
<dbReference type="OrthoDB" id="1715058at2"/>
<dbReference type="RefSeq" id="WP_097159055.1">
    <property type="nucleotide sequence ID" value="NZ_JBEPMQ010000004.1"/>
</dbReference>
<dbReference type="Pfam" id="PF10646">
    <property type="entry name" value="Germane"/>
    <property type="match status" value="2"/>
</dbReference>
<name>A0A285CV99_9BACI</name>
<protein>
    <submittedName>
        <fullName evidence="4">Germination protein M</fullName>
    </submittedName>
</protein>
<sequence>MSKFGKKSVTALLLTSAVTLAGCGWLGGEEKENIDPPADVTMVEEGENLDDLEQDQTADASDNPQVLYLIDENGFVVPQTLALPFPDDLAVAKQALQYLVQDGPVSQLLPDGFRAVLPAGTEVDLDIKEDGTAVVDFSEEFTTYNSEDETRILQAVTWTLTEFDTIDRVQFRVSGHDQTVMPVNGTPIGETASRSDGINYDTSGIMDITNTRPVTVYFIHQDDDSKYYVPVTKRVSNQVDNEIEAVVHALVEGPSLTSGLLPGLNPNVALIEDPTVENGQVTLNFNDGILGSFSSMIITEDTLNSLVLSITEQPEVESVSILVNGETEAVTEDGESLAEPVTRPENVNTGSF</sequence>
<feature type="domain" description="GerMN" evidence="3">
    <location>
        <begin position="92"/>
        <end position="182"/>
    </location>
</feature>
<accession>A0A285CV99</accession>
<keyword evidence="5" id="KW-1185">Reference proteome</keyword>
<evidence type="ECO:0000313" key="5">
    <source>
        <dbReference type="Proteomes" id="UP000219546"/>
    </source>
</evidence>
<proteinExistence type="predicted"/>
<keyword evidence="2" id="KW-0732">Signal</keyword>
<evidence type="ECO:0000256" key="2">
    <source>
        <dbReference type="SAM" id="SignalP"/>
    </source>
</evidence>
<organism evidence="4 5">
    <name type="scientific">Bacillus oleivorans</name>
    <dbReference type="NCBI Taxonomy" id="1448271"/>
    <lineage>
        <taxon>Bacteria</taxon>
        <taxon>Bacillati</taxon>
        <taxon>Bacillota</taxon>
        <taxon>Bacilli</taxon>
        <taxon>Bacillales</taxon>
        <taxon>Bacillaceae</taxon>
        <taxon>Bacillus</taxon>
    </lineage>
</organism>
<dbReference type="PROSITE" id="PS51257">
    <property type="entry name" value="PROKAR_LIPOPROTEIN"/>
    <property type="match status" value="1"/>
</dbReference>
<dbReference type="EMBL" id="OAOP01000005">
    <property type="protein sequence ID" value="SNX71490.1"/>
    <property type="molecule type" value="Genomic_DNA"/>
</dbReference>
<reference evidence="4 5" key="1">
    <citation type="submission" date="2017-08" db="EMBL/GenBank/DDBJ databases">
        <authorList>
            <person name="de Groot N.N."/>
        </authorList>
    </citation>
    <scope>NUCLEOTIDE SEQUENCE [LARGE SCALE GENOMIC DNA]</scope>
    <source>
        <strain evidence="4 5">JC228</strain>
    </source>
</reference>
<dbReference type="AlphaFoldDB" id="A0A285CV99"/>
<dbReference type="Proteomes" id="UP000219546">
    <property type="component" value="Unassembled WGS sequence"/>
</dbReference>
<evidence type="ECO:0000256" key="1">
    <source>
        <dbReference type="SAM" id="MobiDB-lite"/>
    </source>
</evidence>
<feature type="region of interest" description="Disordered" evidence="1">
    <location>
        <begin position="332"/>
        <end position="352"/>
    </location>
</feature>
<evidence type="ECO:0000259" key="3">
    <source>
        <dbReference type="SMART" id="SM00909"/>
    </source>
</evidence>